<dbReference type="InterPro" id="IPR001505">
    <property type="entry name" value="Copper_CuA"/>
</dbReference>
<dbReference type="AlphaFoldDB" id="A0A1G2H8A9"/>
<dbReference type="Pfam" id="PF13473">
    <property type="entry name" value="Cupredoxin_1"/>
    <property type="match status" value="1"/>
</dbReference>
<organism evidence="7 8">
    <name type="scientific">Candidatus Spechtbacteria bacterium RIFCSPHIGHO2_01_FULL_43_30</name>
    <dbReference type="NCBI Taxonomy" id="1802158"/>
    <lineage>
        <taxon>Bacteria</taxon>
        <taxon>Candidatus Spechtiibacteriota</taxon>
    </lineage>
</organism>
<dbReference type="InterPro" id="IPR002429">
    <property type="entry name" value="CcO_II-like_C"/>
</dbReference>
<proteinExistence type="predicted"/>
<dbReference type="Proteomes" id="UP000177932">
    <property type="component" value="Unassembled WGS sequence"/>
</dbReference>
<keyword evidence="2" id="KW-0479">Metal-binding</keyword>
<dbReference type="EMBL" id="MHOD01000003">
    <property type="protein sequence ID" value="OGZ58589.1"/>
    <property type="molecule type" value="Genomic_DNA"/>
</dbReference>
<dbReference type="InterPro" id="IPR051403">
    <property type="entry name" value="NosZ/Cyto_c_oxidase_sub2"/>
</dbReference>
<comment type="subcellular location">
    <subcellularLocation>
        <location evidence="1">Cell envelope</location>
    </subcellularLocation>
</comment>
<dbReference type="PROSITE" id="PS50857">
    <property type="entry name" value="COX2_CUA"/>
    <property type="match status" value="1"/>
</dbReference>
<keyword evidence="5" id="KW-0812">Transmembrane</keyword>
<dbReference type="PANTHER" id="PTHR42838:SF2">
    <property type="entry name" value="NITROUS-OXIDE REDUCTASE"/>
    <property type="match status" value="1"/>
</dbReference>
<sequence>MLNIFLNGGVYGKIQRKYMKNFLSLFVVIGVAAVGVYFYLQNAKTSPSSENDAGEENSTNTETDITENEEDAGETGEMPAGDADSDMVKEFSIIAKQFSFEPATITVKKGDMVRLKVTSQDVKHGLAIPEFGINAVLNPNEEMTIDFAASKSGVFNMFCSVLCGEGHADMKGTLIVEE</sequence>
<feature type="transmembrane region" description="Helical" evidence="5">
    <location>
        <begin position="21"/>
        <end position="40"/>
    </location>
</feature>
<dbReference type="Gene3D" id="2.60.40.420">
    <property type="entry name" value="Cupredoxins - blue copper proteins"/>
    <property type="match status" value="1"/>
</dbReference>
<accession>A0A1G2H8A9</accession>
<evidence type="ECO:0000256" key="1">
    <source>
        <dbReference type="ARBA" id="ARBA00004196"/>
    </source>
</evidence>
<protein>
    <recommendedName>
        <fullName evidence="6">Cytochrome oxidase subunit II copper A binding domain-containing protein</fullName>
    </recommendedName>
</protein>
<feature type="domain" description="Cytochrome oxidase subunit II copper A binding" evidence="6">
    <location>
        <begin position="84"/>
        <end position="178"/>
    </location>
</feature>
<comment type="caution">
    <text evidence="7">The sequence shown here is derived from an EMBL/GenBank/DDBJ whole genome shotgun (WGS) entry which is preliminary data.</text>
</comment>
<evidence type="ECO:0000313" key="8">
    <source>
        <dbReference type="Proteomes" id="UP000177932"/>
    </source>
</evidence>
<evidence type="ECO:0000256" key="4">
    <source>
        <dbReference type="SAM" id="MobiDB-lite"/>
    </source>
</evidence>
<dbReference type="GO" id="GO:0005507">
    <property type="term" value="F:copper ion binding"/>
    <property type="evidence" value="ECO:0007669"/>
    <property type="project" value="InterPro"/>
</dbReference>
<reference evidence="7 8" key="1">
    <citation type="journal article" date="2016" name="Nat. Commun.">
        <title>Thousands of microbial genomes shed light on interconnected biogeochemical processes in an aquifer system.</title>
        <authorList>
            <person name="Anantharaman K."/>
            <person name="Brown C.T."/>
            <person name="Hug L.A."/>
            <person name="Sharon I."/>
            <person name="Castelle C.J."/>
            <person name="Probst A.J."/>
            <person name="Thomas B.C."/>
            <person name="Singh A."/>
            <person name="Wilkins M.J."/>
            <person name="Karaoz U."/>
            <person name="Brodie E.L."/>
            <person name="Williams K.H."/>
            <person name="Hubbard S.S."/>
            <person name="Banfield J.F."/>
        </authorList>
    </citation>
    <scope>NUCLEOTIDE SEQUENCE [LARGE SCALE GENOMIC DNA]</scope>
</reference>
<keyword evidence="3" id="KW-0186">Copper</keyword>
<evidence type="ECO:0000256" key="5">
    <source>
        <dbReference type="SAM" id="Phobius"/>
    </source>
</evidence>
<dbReference type="PROSITE" id="PS00078">
    <property type="entry name" value="COX2"/>
    <property type="match status" value="1"/>
</dbReference>
<name>A0A1G2H8A9_9BACT</name>
<evidence type="ECO:0000256" key="3">
    <source>
        <dbReference type="ARBA" id="ARBA00023008"/>
    </source>
</evidence>
<dbReference type="GO" id="GO:0004129">
    <property type="term" value="F:cytochrome-c oxidase activity"/>
    <property type="evidence" value="ECO:0007669"/>
    <property type="project" value="InterPro"/>
</dbReference>
<dbReference type="PANTHER" id="PTHR42838">
    <property type="entry name" value="CYTOCHROME C OXIDASE SUBUNIT II"/>
    <property type="match status" value="1"/>
</dbReference>
<feature type="compositionally biased region" description="Acidic residues" evidence="4">
    <location>
        <begin position="64"/>
        <end position="74"/>
    </location>
</feature>
<dbReference type="SUPFAM" id="SSF49503">
    <property type="entry name" value="Cupredoxins"/>
    <property type="match status" value="1"/>
</dbReference>
<gene>
    <name evidence="7" type="ORF">A2827_02035</name>
</gene>
<feature type="region of interest" description="Disordered" evidence="4">
    <location>
        <begin position="45"/>
        <end position="81"/>
    </location>
</feature>
<dbReference type="InterPro" id="IPR028096">
    <property type="entry name" value="EfeO_Cupredoxin"/>
</dbReference>
<dbReference type="InterPro" id="IPR008972">
    <property type="entry name" value="Cupredoxin"/>
</dbReference>
<dbReference type="GO" id="GO:0030313">
    <property type="term" value="C:cell envelope"/>
    <property type="evidence" value="ECO:0007669"/>
    <property type="project" value="UniProtKB-SubCell"/>
</dbReference>
<evidence type="ECO:0000259" key="6">
    <source>
        <dbReference type="PROSITE" id="PS50857"/>
    </source>
</evidence>
<evidence type="ECO:0000313" key="7">
    <source>
        <dbReference type="EMBL" id="OGZ58589.1"/>
    </source>
</evidence>
<keyword evidence="5" id="KW-1133">Transmembrane helix</keyword>
<dbReference type="GO" id="GO:0016020">
    <property type="term" value="C:membrane"/>
    <property type="evidence" value="ECO:0007669"/>
    <property type="project" value="InterPro"/>
</dbReference>
<keyword evidence="5" id="KW-0472">Membrane</keyword>
<evidence type="ECO:0000256" key="2">
    <source>
        <dbReference type="ARBA" id="ARBA00022723"/>
    </source>
</evidence>
<dbReference type="STRING" id="1802158.A2827_02035"/>